<evidence type="ECO:0000313" key="1">
    <source>
        <dbReference type="EMBL" id="MOY43209.1"/>
    </source>
</evidence>
<dbReference type="EMBL" id="GHJT01009238">
    <property type="protein sequence ID" value="MOY43209.1"/>
    <property type="molecule type" value="Transcribed_RNA"/>
</dbReference>
<proteinExistence type="predicted"/>
<protein>
    <submittedName>
        <fullName evidence="1">Putative secreted protein</fullName>
    </submittedName>
</protein>
<name>A0A4D5S1H8_IXOSC</name>
<dbReference type="AlphaFoldDB" id="A0A4D5S1H8"/>
<accession>A0A4D5S1H8</accession>
<reference evidence="1" key="1">
    <citation type="submission" date="2019-04" db="EMBL/GenBank/DDBJ databases">
        <title>An insight into the mialome of Ixodes scapularis.</title>
        <authorList>
            <person name="Ribeiro J.M."/>
            <person name="Mather T.N."/>
            <person name="Karim S."/>
        </authorList>
    </citation>
    <scope>NUCLEOTIDE SEQUENCE</scope>
</reference>
<organism evidence="1">
    <name type="scientific">Ixodes scapularis</name>
    <name type="common">Black-legged tick</name>
    <name type="synonym">Deer tick</name>
    <dbReference type="NCBI Taxonomy" id="6945"/>
    <lineage>
        <taxon>Eukaryota</taxon>
        <taxon>Metazoa</taxon>
        <taxon>Ecdysozoa</taxon>
        <taxon>Arthropoda</taxon>
        <taxon>Chelicerata</taxon>
        <taxon>Arachnida</taxon>
        <taxon>Acari</taxon>
        <taxon>Parasitiformes</taxon>
        <taxon>Ixodida</taxon>
        <taxon>Ixodoidea</taxon>
        <taxon>Ixodidae</taxon>
        <taxon>Ixodinae</taxon>
        <taxon>Ixodes</taxon>
    </lineage>
</organism>
<sequence>MCVLCVQLAKLCALWVVRTCSIMFLFIPSKIVKFKGLHSQVLESLFESLLDLVGQSFPVIYLESLRHGAVFVVSVFCGPRDSKTARECMPRYTSQNSAPFVKTTCFKKLTIIRTRKNTHLQECLI</sequence>